<accession>A0A382AWV3</accession>
<evidence type="ECO:0000256" key="6">
    <source>
        <dbReference type="ARBA" id="ARBA00022833"/>
    </source>
</evidence>
<protein>
    <recommendedName>
        <fullName evidence="7">Peptidase M28 domain-containing protein</fullName>
    </recommendedName>
</protein>
<feature type="non-terminal residue" evidence="8">
    <location>
        <position position="464"/>
    </location>
</feature>
<evidence type="ECO:0000256" key="5">
    <source>
        <dbReference type="ARBA" id="ARBA00022801"/>
    </source>
</evidence>
<sequence length="464" mass="51450">MKLLFLILMSLVILGCEQPVNQIKESNLHKHIKILASDDFEGRGPGSQGGEKTKQYLKTEFQKMGLPSIKGDYYLEVPLSKMTVDLDSSFLSITKNDKPRILKAGSESVYWTKRVVEGVSVRSSELVFVGHGIVAPEYGWNDYKNLDVKGKTAVMLINDPGFWTEDPKLFNGKSMTYYGRWTYKFEEAARQGAEAVLIIHDTAPAAYPWQVVETSWSGKQIDLKRADMGKSRIKVEAWITSEVAEDLFKEANLDLKALKQKALKADFQSVEMSGLTLDAALINKVEFSISHNVAAVKSGYKKPNEYILMMAHWDHLGIKEDESGDNIYNGAVDNASGTAGLLELANYFSKVESERSLLFLAVTAEESGLLGSEYFAEHPPVKLSNIVAGYNFDAVLPVGKTKDVVVVGHGASELEDILKVELDKVGKYIIPDPQPEKGFFYRSDHISLAKKGVPVLYADGGFDK</sequence>
<dbReference type="AlphaFoldDB" id="A0A382AWV3"/>
<evidence type="ECO:0000313" key="8">
    <source>
        <dbReference type="EMBL" id="SVB06015.1"/>
    </source>
</evidence>
<proteinExistence type="predicted"/>
<dbReference type="SUPFAM" id="SSF52025">
    <property type="entry name" value="PA domain"/>
    <property type="match status" value="1"/>
</dbReference>
<dbReference type="PANTHER" id="PTHR12147">
    <property type="entry name" value="METALLOPEPTIDASE M28 FAMILY MEMBER"/>
    <property type="match status" value="1"/>
</dbReference>
<name>A0A382AWV3_9ZZZZ</name>
<keyword evidence="4" id="KW-0732">Signal</keyword>
<reference evidence="8" key="1">
    <citation type="submission" date="2018-05" db="EMBL/GenBank/DDBJ databases">
        <authorList>
            <person name="Lanie J.A."/>
            <person name="Ng W.-L."/>
            <person name="Kazmierczak K.M."/>
            <person name="Andrzejewski T.M."/>
            <person name="Davidsen T.M."/>
            <person name="Wayne K.J."/>
            <person name="Tettelin H."/>
            <person name="Glass J.I."/>
            <person name="Rusch D."/>
            <person name="Podicherti R."/>
            <person name="Tsui H.-C.T."/>
            <person name="Winkler M.E."/>
        </authorList>
    </citation>
    <scope>NUCLEOTIDE SEQUENCE</scope>
</reference>
<evidence type="ECO:0000256" key="4">
    <source>
        <dbReference type="ARBA" id="ARBA00022729"/>
    </source>
</evidence>
<dbReference type="SUPFAM" id="SSF53187">
    <property type="entry name" value="Zn-dependent exopeptidases"/>
    <property type="match status" value="1"/>
</dbReference>
<keyword evidence="1" id="KW-0031">Aminopeptidase</keyword>
<feature type="domain" description="Peptidase M28" evidence="7">
    <location>
        <begin position="292"/>
        <end position="458"/>
    </location>
</feature>
<gene>
    <name evidence="8" type="ORF">METZ01_LOCUS158869</name>
</gene>
<evidence type="ECO:0000259" key="7">
    <source>
        <dbReference type="Pfam" id="PF04389"/>
    </source>
</evidence>
<dbReference type="Pfam" id="PF04389">
    <property type="entry name" value="Peptidase_M28"/>
    <property type="match status" value="1"/>
</dbReference>
<dbReference type="CDD" id="cd04821">
    <property type="entry name" value="PA_M28_1_2"/>
    <property type="match status" value="1"/>
</dbReference>
<dbReference type="Gene3D" id="3.40.630.10">
    <property type="entry name" value="Zn peptidases"/>
    <property type="match status" value="2"/>
</dbReference>
<keyword evidence="3" id="KW-0479">Metal-binding</keyword>
<dbReference type="EMBL" id="UINC01027186">
    <property type="protein sequence ID" value="SVB06015.1"/>
    <property type="molecule type" value="Genomic_DNA"/>
</dbReference>
<dbReference type="GO" id="GO:0004177">
    <property type="term" value="F:aminopeptidase activity"/>
    <property type="evidence" value="ECO:0007669"/>
    <property type="project" value="UniProtKB-KW"/>
</dbReference>
<dbReference type="GO" id="GO:0008235">
    <property type="term" value="F:metalloexopeptidase activity"/>
    <property type="evidence" value="ECO:0007669"/>
    <property type="project" value="InterPro"/>
</dbReference>
<dbReference type="GO" id="GO:0006508">
    <property type="term" value="P:proteolysis"/>
    <property type="evidence" value="ECO:0007669"/>
    <property type="project" value="UniProtKB-KW"/>
</dbReference>
<keyword evidence="2" id="KW-0645">Protease</keyword>
<dbReference type="PANTHER" id="PTHR12147:SF56">
    <property type="entry name" value="AMINOPEPTIDASE YDR415C-RELATED"/>
    <property type="match status" value="1"/>
</dbReference>
<organism evidence="8">
    <name type="scientific">marine metagenome</name>
    <dbReference type="NCBI Taxonomy" id="408172"/>
    <lineage>
        <taxon>unclassified sequences</taxon>
        <taxon>metagenomes</taxon>
        <taxon>ecological metagenomes</taxon>
    </lineage>
</organism>
<evidence type="ECO:0000256" key="2">
    <source>
        <dbReference type="ARBA" id="ARBA00022670"/>
    </source>
</evidence>
<dbReference type="InterPro" id="IPR046450">
    <property type="entry name" value="PA_dom_sf"/>
</dbReference>
<evidence type="ECO:0000256" key="1">
    <source>
        <dbReference type="ARBA" id="ARBA00022438"/>
    </source>
</evidence>
<keyword evidence="5" id="KW-0378">Hydrolase</keyword>
<keyword evidence="6" id="KW-0862">Zinc</keyword>
<dbReference type="InterPro" id="IPR045175">
    <property type="entry name" value="M28_fam"/>
</dbReference>
<dbReference type="InterPro" id="IPR007484">
    <property type="entry name" value="Peptidase_M28"/>
</dbReference>
<dbReference type="PROSITE" id="PS51257">
    <property type="entry name" value="PROKAR_LIPOPROTEIN"/>
    <property type="match status" value="1"/>
</dbReference>
<dbReference type="GO" id="GO:0046872">
    <property type="term" value="F:metal ion binding"/>
    <property type="evidence" value="ECO:0007669"/>
    <property type="project" value="UniProtKB-KW"/>
</dbReference>
<evidence type="ECO:0000256" key="3">
    <source>
        <dbReference type="ARBA" id="ARBA00022723"/>
    </source>
</evidence>